<evidence type="ECO:0000313" key="1">
    <source>
        <dbReference type="EMBL" id="KZP04629.1"/>
    </source>
</evidence>
<dbReference type="EMBL" id="KV417904">
    <property type="protein sequence ID" value="KZP04629.1"/>
    <property type="molecule type" value="Genomic_DNA"/>
</dbReference>
<organism evidence="1 2">
    <name type="scientific">Athelia psychrophila</name>
    <dbReference type="NCBI Taxonomy" id="1759441"/>
    <lineage>
        <taxon>Eukaryota</taxon>
        <taxon>Fungi</taxon>
        <taxon>Dikarya</taxon>
        <taxon>Basidiomycota</taxon>
        <taxon>Agaricomycotina</taxon>
        <taxon>Agaricomycetes</taxon>
        <taxon>Agaricomycetidae</taxon>
        <taxon>Atheliales</taxon>
        <taxon>Atheliaceae</taxon>
        <taxon>Athelia</taxon>
    </lineage>
</organism>
<keyword evidence="2" id="KW-1185">Reference proteome</keyword>
<proteinExistence type="predicted"/>
<accession>A0A167V4Q9</accession>
<evidence type="ECO:0000313" key="2">
    <source>
        <dbReference type="Proteomes" id="UP000076532"/>
    </source>
</evidence>
<reference evidence="1 2" key="1">
    <citation type="journal article" date="2016" name="Mol. Biol. Evol.">
        <title>Comparative Genomics of Early-Diverging Mushroom-Forming Fungi Provides Insights into the Origins of Lignocellulose Decay Capabilities.</title>
        <authorList>
            <person name="Nagy L.G."/>
            <person name="Riley R."/>
            <person name="Tritt A."/>
            <person name="Adam C."/>
            <person name="Daum C."/>
            <person name="Floudas D."/>
            <person name="Sun H."/>
            <person name="Yadav J.S."/>
            <person name="Pangilinan J."/>
            <person name="Larsson K.H."/>
            <person name="Matsuura K."/>
            <person name="Barry K."/>
            <person name="Labutti K."/>
            <person name="Kuo R."/>
            <person name="Ohm R.A."/>
            <person name="Bhattacharya S.S."/>
            <person name="Shirouzu T."/>
            <person name="Yoshinaga Y."/>
            <person name="Martin F.M."/>
            <person name="Grigoriev I.V."/>
            <person name="Hibbett D.S."/>
        </authorList>
    </citation>
    <scope>NUCLEOTIDE SEQUENCE [LARGE SCALE GENOMIC DNA]</scope>
    <source>
        <strain evidence="1 2">CBS 109695</strain>
    </source>
</reference>
<evidence type="ECO:0008006" key="3">
    <source>
        <dbReference type="Google" id="ProtNLM"/>
    </source>
</evidence>
<gene>
    <name evidence="1" type="ORF">FIBSPDRAFT_1054553</name>
</gene>
<sequence>MRFMPQGELVKICTISRVFHDEAISVLYRDVDLHLSDMDQMSAWCLRISDGAELAQKVRSLWLPIMLIVSDDNSSPAPVAHAAQFQDSLSRTMKALRELKFLYIMGMRDDSRPKSNGDLNYPWFYLQSQIMLGCPFRLKTFRTGELPWHADNMALFMLQQSQIQDWDCEGLMDIQPQAYGTQTSLALLPHLSIVRVSDTPSNMPLDALIIRIISGRQLTRLRLDIDGKDTVADLTDTLAVLAPCGESLTHFHFSFDTHLQEESTHSQILQNVAKFFPNLEFLFYGGISELDGPREVEPWKGIAFPQALSPFKRLSMFGMHSAYHAIRSKEFRELVERCLQACPSLERFAAIAFNVTTLGDHPVRRSFVRISPSSCKVKSDPSSFLTDSAWRDL</sequence>
<name>A0A167V4Q9_9AGAM</name>
<dbReference type="AlphaFoldDB" id="A0A167V4Q9"/>
<dbReference type="Proteomes" id="UP000076532">
    <property type="component" value="Unassembled WGS sequence"/>
</dbReference>
<protein>
    <recommendedName>
        <fullName evidence="3">F-box domain-containing protein</fullName>
    </recommendedName>
</protein>
<dbReference type="OrthoDB" id="3232239at2759"/>